<gene>
    <name evidence="2" type="ORF">BU24DRAFT_428326</name>
</gene>
<dbReference type="RefSeq" id="XP_033377748.1">
    <property type="nucleotide sequence ID" value="XM_033529451.1"/>
</dbReference>
<evidence type="ECO:0000313" key="2">
    <source>
        <dbReference type="EMBL" id="KAF2009409.1"/>
    </source>
</evidence>
<feature type="region of interest" description="Disordered" evidence="1">
    <location>
        <begin position="1"/>
        <end position="43"/>
    </location>
</feature>
<organism evidence="2 3">
    <name type="scientific">Aaosphaeria arxii CBS 175.79</name>
    <dbReference type="NCBI Taxonomy" id="1450172"/>
    <lineage>
        <taxon>Eukaryota</taxon>
        <taxon>Fungi</taxon>
        <taxon>Dikarya</taxon>
        <taxon>Ascomycota</taxon>
        <taxon>Pezizomycotina</taxon>
        <taxon>Dothideomycetes</taxon>
        <taxon>Pleosporomycetidae</taxon>
        <taxon>Pleosporales</taxon>
        <taxon>Pleosporales incertae sedis</taxon>
        <taxon>Aaosphaeria</taxon>
    </lineage>
</organism>
<dbReference type="EMBL" id="ML978078">
    <property type="protein sequence ID" value="KAF2009409.1"/>
    <property type="molecule type" value="Genomic_DNA"/>
</dbReference>
<evidence type="ECO:0000313" key="3">
    <source>
        <dbReference type="Proteomes" id="UP000799778"/>
    </source>
</evidence>
<dbReference type="AlphaFoldDB" id="A0A6A5X931"/>
<evidence type="ECO:0000256" key="1">
    <source>
        <dbReference type="SAM" id="MobiDB-lite"/>
    </source>
</evidence>
<dbReference type="GeneID" id="54286848"/>
<keyword evidence="3" id="KW-1185">Reference proteome</keyword>
<protein>
    <submittedName>
        <fullName evidence="2">Uncharacterized protein</fullName>
    </submittedName>
</protein>
<name>A0A6A5X931_9PLEO</name>
<reference evidence="2" key="1">
    <citation type="journal article" date="2020" name="Stud. Mycol.">
        <title>101 Dothideomycetes genomes: a test case for predicting lifestyles and emergence of pathogens.</title>
        <authorList>
            <person name="Haridas S."/>
            <person name="Albert R."/>
            <person name="Binder M."/>
            <person name="Bloem J."/>
            <person name="Labutti K."/>
            <person name="Salamov A."/>
            <person name="Andreopoulos B."/>
            <person name="Baker S."/>
            <person name="Barry K."/>
            <person name="Bills G."/>
            <person name="Bluhm B."/>
            <person name="Cannon C."/>
            <person name="Castanera R."/>
            <person name="Culley D."/>
            <person name="Daum C."/>
            <person name="Ezra D."/>
            <person name="Gonzalez J."/>
            <person name="Henrissat B."/>
            <person name="Kuo A."/>
            <person name="Liang C."/>
            <person name="Lipzen A."/>
            <person name="Lutzoni F."/>
            <person name="Magnuson J."/>
            <person name="Mondo S."/>
            <person name="Nolan M."/>
            <person name="Ohm R."/>
            <person name="Pangilinan J."/>
            <person name="Park H.-J."/>
            <person name="Ramirez L."/>
            <person name="Alfaro M."/>
            <person name="Sun H."/>
            <person name="Tritt A."/>
            <person name="Yoshinaga Y."/>
            <person name="Zwiers L.-H."/>
            <person name="Turgeon B."/>
            <person name="Goodwin S."/>
            <person name="Spatafora J."/>
            <person name="Crous P."/>
            <person name="Grigoriev I."/>
        </authorList>
    </citation>
    <scope>NUCLEOTIDE SEQUENCE</scope>
    <source>
        <strain evidence="2">CBS 175.79</strain>
    </source>
</reference>
<sequence>MDPYKRPQVSVSEIPSTSPSSSTTTTASSSSSSTTTERRPGPVRRTWKHFMNAVDHAHSHDAGVMYTV</sequence>
<accession>A0A6A5X931</accession>
<feature type="compositionally biased region" description="Low complexity" evidence="1">
    <location>
        <begin position="16"/>
        <end position="35"/>
    </location>
</feature>
<proteinExistence type="predicted"/>
<dbReference type="Proteomes" id="UP000799778">
    <property type="component" value="Unassembled WGS sequence"/>
</dbReference>